<comment type="caution">
    <text evidence="1">The sequence shown here is derived from an EMBL/GenBank/DDBJ whole genome shotgun (WGS) entry which is preliminary data.</text>
</comment>
<evidence type="ECO:0000313" key="1">
    <source>
        <dbReference type="EMBL" id="KAJ1142499.1"/>
    </source>
</evidence>
<dbReference type="EMBL" id="JANPWB010000010">
    <property type="protein sequence ID" value="KAJ1142499.1"/>
    <property type="molecule type" value="Genomic_DNA"/>
</dbReference>
<evidence type="ECO:0000313" key="2">
    <source>
        <dbReference type="Proteomes" id="UP001066276"/>
    </source>
</evidence>
<reference evidence="1" key="1">
    <citation type="journal article" date="2022" name="bioRxiv">
        <title>Sequencing and chromosome-scale assembly of the giantPleurodeles waltlgenome.</title>
        <authorList>
            <person name="Brown T."/>
            <person name="Elewa A."/>
            <person name="Iarovenko S."/>
            <person name="Subramanian E."/>
            <person name="Araus A.J."/>
            <person name="Petzold A."/>
            <person name="Susuki M."/>
            <person name="Suzuki K.-i.T."/>
            <person name="Hayashi T."/>
            <person name="Toyoda A."/>
            <person name="Oliveira C."/>
            <person name="Osipova E."/>
            <person name="Leigh N.D."/>
            <person name="Simon A."/>
            <person name="Yun M.H."/>
        </authorList>
    </citation>
    <scope>NUCLEOTIDE SEQUENCE</scope>
    <source>
        <strain evidence="1">20211129_DDA</strain>
        <tissue evidence="1">Liver</tissue>
    </source>
</reference>
<protein>
    <submittedName>
        <fullName evidence="1">Uncharacterized protein</fullName>
    </submittedName>
</protein>
<dbReference type="AlphaFoldDB" id="A0AAV7QPV9"/>
<dbReference type="Proteomes" id="UP001066276">
    <property type="component" value="Chromosome 6"/>
</dbReference>
<accession>A0AAV7QPV9</accession>
<proteinExistence type="predicted"/>
<organism evidence="1 2">
    <name type="scientific">Pleurodeles waltl</name>
    <name type="common">Iberian ribbed newt</name>
    <dbReference type="NCBI Taxonomy" id="8319"/>
    <lineage>
        <taxon>Eukaryota</taxon>
        <taxon>Metazoa</taxon>
        <taxon>Chordata</taxon>
        <taxon>Craniata</taxon>
        <taxon>Vertebrata</taxon>
        <taxon>Euteleostomi</taxon>
        <taxon>Amphibia</taxon>
        <taxon>Batrachia</taxon>
        <taxon>Caudata</taxon>
        <taxon>Salamandroidea</taxon>
        <taxon>Salamandridae</taxon>
        <taxon>Pleurodelinae</taxon>
        <taxon>Pleurodeles</taxon>
    </lineage>
</organism>
<sequence>MSLQEQIEWVLLGMEEGREGVVPEGKERRERVVLLEMEAGRGAVLPRMEERIEGVMLLEMEARRGVVLPGMEAWREGVVLSDLGKQVVLSKLDEAADCTGDGLALPGAKVVSASFFPGRGDTG</sequence>
<gene>
    <name evidence="1" type="ORF">NDU88_008813</name>
</gene>
<name>A0AAV7QPV9_PLEWA</name>
<keyword evidence="2" id="KW-1185">Reference proteome</keyword>